<proteinExistence type="predicted"/>
<protein>
    <recommendedName>
        <fullName evidence="2">PLOD1-3-like GT domain-containing protein</fullName>
    </recommendedName>
</protein>
<dbReference type="InterPro" id="IPR057589">
    <property type="entry name" value="GT_PLOD"/>
</dbReference>
<dbReference type="Proteomes" id="UP000654075">
    <property type="component" value="Unassembled WGS sequence"/>
</dbReference>
<feature type="chain" id="PRO_5032844859" description="PLOD1-3-like GT domain-containing protein" evidence="1">
    <location>
        <begin position="26"/>
        <end position="323"/>
    </location>
</feature>
<dbReference type="AlphaFoldDB" id="A0A813FPB7"/>
<evidence type="ECO:0000313" key="4">
    <source>
        <dbReference type="Proteomes" id="UP000654075"/>
    </source>
</evidence>
<dbReference type="EMBL" id="CAJNNV010025660">
    <property type="protein sequence ID" value="CAE8615569.1"/>
    <property type="molecule type" value="Genomic_DNA"/>
</dbReference>
<evidence type="ECO:0000259" key="2">
    <source>
        <dbReference type="Pfam" id="PF25342"/>
    </source>
</evidence>
<evidence type="ECO:0000313" key="3">
    <source>
        <dbReference type="EMBL" id="CAE8615569.1"/>
    </source>
</evidence>
<reference evidence="3" key="1">
    <citation type="submission" date="2021-02" db="EMBL/GenBank/DDBJ databases">
        <authorList>
            <person name="Dougan E. K."/>
            <person name="Rhodes N."/>
            <person name="Thang M."/>
            <person name="Chan C."/>
        </authorList>
    </citation>
    <scope>NUCLEOTIDE SEQUENCE</scope>
</reference>
<evidence type="ECO:0000256" key="1">
    <source>
        <dbReference type="SAM" id="SignalP"/>
    </source>
</evidence>
<feature type="signal peptide" evidence="1">
    <location>
        <begin position="1"/>
        <end position="25"/>
    </location>
</feature>
<keyword evidence="1" id="KW-0732">Signal</keyword>
<feature type="domain" description="PLOD1-3-like GT" evidence="2">
    <location>
        <begin position="31"/>
        <end position="235"/>
    </location>
</feature>
<organism evidence="3 4">
    <name type="scientific">Polarella glacialis</name>
    <name type="common">Dinoflagellate</name>
    <dbReference type="NCBI Taxonomy" id="89957"/>
    <lineage>
        <taxon>Eukaryota</taxon>
        <taxon>Sar</taxon>
        <taxon>Alveolata</taxon>
        <taxon>Dinophyceae</taxon>
        <taxon>Suessiales</taxon>
        <taxon>Suessiaceae</taxon>
        <taxon>Polarella</taxon>
    </lineage>
</organism>
<dbReference type="CDD" id="cd22997">
    <property type="entry name" value="GT_LH"/>
    <property type="match status" value="1"/>
</dbReference>
<keyword evidence="4" id="KW-1185">Reference proteome</keyword>
<sequence>MPWDARGRSAGVAALLLATFGLPSAGSEDHERLNLVTYMNEVSDLFGFLQVSAEEHSLNPVIIGYGQTAWWPDGLGVKINALRKFVFGDLGLNEIVLFVDAFDVLIFGDREQIVRDFEALEEKEQRSIFFNAEQYCFPPGFEKEYPETPHRWRYLNSGIIIGRVSALREMLPDPVDDIIPGSDQAWYHRYYAAHHDKVGLDTNCAVICTANGVNGPEDGVELHGRRLFNVDTGTQPGPEQDRVPWNSSAYNLIHKRRPPAGGDLILKRMWKRILSTVFFRYPRGLSHLRSLLCVAGDFRLRFFGYTAPHPVRSGGDLILKRMF</sequence>
<dbReference type="OrthoDB" id="69177at2759"/>
<dbReference type="Pfam" id="PF25342">
    <property type="entry name" value="GT_PLOD"/>
    <property type="match status" value="1"/>
</dbReference>
<comment type="caution">
    <text evidence="3">The sequence shown here is derived from an EMBL/GenBank/DDBJ whole genome shotgun (WGS) entry which is preliminary data.</text>
</comment>
<gene>
    <name evidence="3" type="ORF">PGLA1383_LOCUS33283</name>
</gene>
<name>A0A813FPB7_POLGL</name>
<accession>A0A813FPB7</accession>